<dbReference type="AlphaFoldDB" id="V4U2P3"/>
<sequence>MGHKEIDMDEGWDIIQKWITKLKRISEGLPEPPFNVDDYVMLYSSVYSTCIQGPHHEYSAQLYNNEKHDEHLLRELVKRFANHKVMVKWLALCFNYLERYYIRQRALPTISEIGLTCFRDLVFDALKHKAKDVVIALIDREREGEEIDRALLKNVLDIFVEIGQGKMDYFEEHILRDTGNYYSCKASNWILSDSCPDYMIKAEECLEKERDRVSHYMHSSSAQKLVEKVEHELLVVNAIQLFEKEQAECRALLKEDRVDDLSRMCRLYHRIPNGLEQVASAFKQHVIVECTLLQLQQQILIRELIELHNQYMEYVSNGFINHELFHKALKEAFENFYNETVGGTLSSELMATFSDNIK</sequence>
<evidence type="ECO:0000313" key="4">
    <source>
        <dbReference type="Proteomes" id="UP000030687"/>
    </source>
</evidence>
<dbReference type="Gramene" id="ESR33509">
    <property type="protein sequence ID" value="ESR33509"/>
    <property type="gene ID" value="CICLE_v10006812mg"/>
</dbReference>
<evidence type="ECO:0000313" key="3">
    <source>
        <dbReference type="EMBL" id="ESR33509.1"/>
    </source>
</evidence>
<comment type="similarity">
    <text evidence="1">Belongs to the cullin family.</text>
</comment>
<feature type="non-terminal residue" evidence="3">
    <location>
        <position position="358"/>
    </location>
</feature>
<evidence type="ECO:0000259" key="2">
    <source>
        <dbReference type="Pfam" id="PF00888"/>
    </source>
</evidence>
<reference evidence="3 4" key="1">
    <citation type="submission" date="2013-10" db="EMBL/GenBank/DDBJ databases">
        <authorList>
            <consortium name="International Citrus Genome Consortium"/>
            <person name="Jenkins J."/>
            <person name="Schmutz J."/>
            <person name="Prochnik S."/>
            <person name="Rokhsar D."/>
            <person name="Gmitter F."/>
            <person name="Ollitrault P."/>
            <person name="Machado M."/>
            <person name="Talon M."/>
            <person name="Wincker P."/>
            <person name="Jaillon O."/>
            <person name="Morgante M."/>
        </authorList>
    </citation>
    <scope>NUCLEOTIDE SEQUENCE</scope>
    <source>
        <strain evidence="4">cv. Clemenules</strain>
    </source>
</reference>
<dbReference type="InterPro" id="IPR045093">
    <property type="entry name" value="Cullin"/>
</dbReference>
<dbReference type="Pfam" id="PF00888">
    <property type="entry name" value="Cullin"/>
    <property type="match status" value="1"/>
</dbReference>
<evidence type="ECO:0000256" key="1">
    <source>
        <dbReference type="ARBA" id="ARBA00006019"/>
    </source>
</evidence>
<dbReference type="FunFam" id="1.20.1310.10:FF:000001">
    <property type="entry name" value="Cullin 3"/>
    <property type="match status" value="1"/>
</dbReference>
<dbReference type="Proteomes" id="UP000030687">
    <property type="component" value="Unassembled WGS sequence"/>
</dbReference>
<dbReference type="InterPro" id="IPR016159">
    <property type="entry name" value="Cullin_repeat-like_dom_sf"/>
</dbReference>
<gene>
    <name evidence="3" type="ORF">CICLE_v10006812mg</name>
</gene>
<keyword evidence="4" id="KW-1185">Reference proteome</keyword>
<feature type="domain" description="Cullin N-terminal" evidence="2">
    <location>
        <begin position="42"/>
        <end position="356"/>
    </location>
</feature>
<dbReference type="KEGG" id="cic:CICLE_v10006812mg"/>
<dbReference type="GO" id="GO:0031625">
    <property type="term" value="F:ubiquitin protein ligase binding"/>
    <property type="evidence" value="ECO:0007669"/>
    <property type="project" value="InterPro"/>
</dbReference>
<dbReference type="PANTHER" id="PTHR11932">
    <property type="entry name" value="CULLIN"/>
    <property type="match status" value="1"/>
</dbReference>
<dbReference type="SUPFAM" id="SSF74788">
    <property type="entry name" value="Cullin repeat-like"/>
    <property type="match status" value="1"/>
</dbReference>
<dbReference type="OMA" id="HEIFRTE"/>
<dbReference type="STRING" id="85681.V4U2P3"/>
<dbReference type="eggNOG" id="KOG2166">
    <property type="taxonomic scope" value="Eukaryota"/>
</dbReference>
<organism evidence="3 4">
    <name type="scientific">Citrus clementina</name>
    <name type="common">Clementine</name>
    <name type="synonym">Citrus deliciosa x Citrus sinensis</name>
    <dbReference type="NCBI Taxonomy" id="85681"/>
    <lineage>
        <taxon>Eukaryota</taxon>
        <taxon>Viridiplantae</taxon>
        <taxon>Streptophyta</taxon>
        <taxon>Embryophyta</taxon>
        <taxon>Tracheophyta</taxon>
        <taxon>Spermatophyta</taxon>
        <taxon>Magnoliopsida</taxon>
        <taxon>eudicotyledons</taxon>
        <taxon>Gunneridae</taxon>
        <taxon>Pentapetalae</taxon>
        <taxon>rosids</taxon>
        <taxon>malvids</taxon>
        <taxon>Sapindales</taxon>
        <taxon>Rutaceae</taxon>
        <taxon>Aurantioideae</taxon>
        <taxon>Citrus</taxon>
    </lineage>
</organism>
<dbReference type="InterPro" id="IPR001373">
    <property type="entry name" value="Cullin_N"/>
</dbReference>
<proteinExistence type="inferred from homology"/>
<dbReference type="GO" id="GO:0006511">
    <property type="term" value="P:ubiquitin-dependent protein catabolic process"/>
    <property type="evidence" value="ECO:0007669"/>
    <property type="project" value="InterPro"/>
</dbReference>
<dbReference type="EMBL" id="KI537036">
    <property type="protein sequence ID" value="ESR33509.1"/>
    <property type="molecule type" value="Genomic_DNA"/>
</dbReference>
<accession>V4U2P3</accession>
<name>V4U2P3_CITCL</name>
<dbReference type="InParanoid" id="V4U2P3"/>
<protein>
    <recommendedName>
        <fullName evidence="2">Cullin N-terminal domain-containing protein</fullName>
    </recommendedName>
</protein>
<dbReference type="Gene3D" id="1.20.1310.10">
    <property type="entry name" value="Cullin Repeats"/>
    <property type="match status" value="4"/>
</dbReference>